<sequence>MPNFCIMRIKKLHSDSNVAGALAHHLRTRETDNADPEKLRNNWYSGNEYTKDANGRLDKSTNEDIEARRKMKAVALAKYRRNLPDKIRKNAVRSVEFMMTVSPEVMSREDFNSVKYLNDCAEWVRQKFGKDNVFFVAHHRDETTPHISILITPKDENGKLNARKFFGGREKLSELQTSFYEEVGKAHGLERGIRGSKAKHKTIKTWYAEQNQEAKKLEELAQDIAGRIPEKRFLQSEEAHQADILQTVQNGLAQLRPDFKKAVSARQTEERLQGLQRNFEGQVKAGIEAGKNELKKGYEKQIETLNAKLQSETTTVTYKDGVTIKCEGGILAGLRERADIAYQFKTLTPYGLRNLADRMEKLDIDGEQAYKQAHAKGLEIGDWLDTPIKTKSRGYGGFSMSD</sequence>
<evidence type="ECO:0008006" key="3">
    <source>
        <dbReference type="Google" id="ProtNLM"/>
    </source>
</evidence>
<dbReference type="GO" id="GO:0003677">
    <property type="term" value="F:DNA binding"/>
    <property type="evidence" value="ECO:0007669"/>
    <property type="project" value="InterPro"/>
</dbReference>
<feature type="region of interest" description="Disordered" evidence="1">
    <location>
        <begin position="32"/>
        <end position="57"/>
    </location>
</feature>
<keyword evidence="2" id="KW-0614">Plasmid</keyword>
<dbReference type="AlphaFoldDB" id="A0A0H5QC78"/>
<dbReference type="EMBL" id="LN852749">
    <property type="protein sequence ID" value="CRY93747.1"/>
    <property type="molecule type" value="Genomic_DNA"/>
</dbReference>
<dbReference type="Gene3D" id="3.30.930.30">
    <property type="match status" value="1"/>
</dbReference>
<accession>A0A0H5QC78</accession>
<dbReference type="GO" id="GO:0006310">
    <property type="term" value="P:DNA recombination"/>
    <property type="evidence" value="ECO:0007669"/>
    <property type="project" value="InterPro"/>
</dbReference>
<evidence type="ECO:0000256" key="1">
    <source>
        <dbReference type="SAM" id="MobiDB-lite"/>
    </source>
</evidence>
<protein>
    <recommendedName>
        <fullName evidence="3">Plasmid recombination enzyme</fullName>
    </recommendedName>
</protein>
<evidence type="ECO:0000313" key="2">
    <source>
        <dbReference type="EMBL" id="CRY93747.1"/>
    </source>
</evidence>
<name>A0A0H5QC78_9ZZZZ</name>
<dbReference type="CDD" id="cd17242">
    <property type="entry name" value="MobM_relaxase"/>
    <property type="match status" value="1"/>
</dbReference>
<reference evidence="2" key="1">
    <citation type="submission" date="2015-06" db="EMBL/GenBank/DDBJ databases">
        <authorList>
            <person name="Joergensen T."/>
        </authorList>
    </citation>
    <scope>NUCLEOTIDE SEQUENCE</scope>
    <source>
        <plasmid evidence="2">pRGRH0058</plasmid>
    </source>
</reference>
<geneLocation type="plasmid" evidence="2">
    <name>pRGRH0058</name>
</geneLocation>
<organism evidence="2">
    <name type="scientific">uncultured prokaryote</name>
    <dbReference type="NCBI Taxonomy" id="198431"/>
    <lineage>
        <taxon>unclassified sequences</taxon>
        <taxon>environmental samples</taxon>
    </lineage>
</organism>
<dbReference type="Pfam" id="PF01076">
    <property type="entry name" value="Mob_Pre"/>
    <property type="match status" value="1"/>
</dbReference>
<dbReference type="InterPro" id="IPR001668">
    <property type="entry name" value="Mob_Pre"/>
</dbReference>
<proteinExistence type="predicted"/>
<reference evidence="2" key="2">
    <citation type="submission" date="2015-07" db="EMBL/GenBank/DDBJ databases">
        <title>Plasmids, circular viruses and viroids from rat gut.</title>
        <authorList>
            <person name="Jorgensen T.J."/>
            <person name="Hansen M.A."/>
            <person name="Xu Z."/>
            <person name="Tabak M.A."/>
            <person name="Sorensen S.J."/>
            <person name="Hansen L.H."/>
        </authorList>
    </citation>
    <scope>NUCLEOTIDE SEQUENCE</scope>
    <source>
        <plasmid evidence="2">pRGRH0058</plasmid>
    </source>
</reference>
<dbReference type="NCBIfam" id="NF041497">
    <property type="entry name" value="MobV"/>
    <property type="match status" value="1"/>
</dbReference>